<feature type="region of interest" description="Disordered" evidence="1">
    <location>
        <begin position="83"/>
        <end position="109"/>
    </location>
</feature>
<evidence type="ECO:0000313" key="2">
    <source>
        <dbReference type="EMBL" id="CAJ2508626.1"/>
    </source>
</evidence>
<reference evidence="2" key="1">
    <citation type="submission" date="2023-10" db="EMBL/GenBank/DDBJ databases">
        <authorList>
            <person name="Hackl T."/>
        </authorList>
    </citation>
    <scope>NUCLEOTIDE SEQUENCE</scope>
</reference>
<accession>A0AAI8YKZ9</accession>
<gene>
    <name evidence="2" type="ORF">KHLLAP_LOCUS9094</name>
</gene>
<name>A0AAI8YKZ9_9PEZI</name>
<evidence type="ECO:0000256" key="1">
    <source>
        <dbReference type="SAM" id="MobiDB-lite"/>
    </source>
</evidence>
<feature type="compositionally biased region" description="Low complexity" evidence="1">
    <location>
        <begin position="88"/>
        <end position="99"/>
    </location>
</feature>
<feature type="compositionally biased region" description="Basic and acidic residues" evidence="1">
    <location>
        <begin position="398"/>
        <end position="418"/>
    </location>
</feature>
<dbReference type="EMBL" id="CAUWAG010000012">
    <property type="protein sequence ID" value="CAJ2508626.1"/>
    <property type="molecule type" value="Genomic_DNA"/>
</dbReference>
<feature type="region of interest" description="Disordered" evidence="1">
    <location>
        <begin position="378"/>
        <end position="519"/>
    </location>
</feature>
<organism evidence="2 3">
    <name type="scientific">Anthostomella pinea</name>
    <dbReference type="NCBI Taxonomy" id="933095"/>
    <lineage>
        <taxon>Eukaryota</taxon>
        <taxon>Fungi</taxon>
        <taxon>Dikarya</taxon>
        <taxon>Ascomycota</taxon>
        <taxon>Pezizomycotina</taxon>
        <taxon>Sordariomycetes</taxon>
        <taxon>Xylariomycetidae</taxon>
        <taxon>Xylariales</taxon>
        <taxon>Xylariaceae</taxon>
        <taxon>Anthostomella</taxon>
    </lineage>
</organism>
<dbReference type="AlphaFoldDB" id="A0AAI8YKZ9"/>
<protein>
    <submittedName>
        <fullName evidence="2">Uu.00g136520.m01.CDS01</fullName>
    </submittedName>
</protein>
<dbReference type="Proteomes" id="UP001295740">
    <property type="component" value="Unassembled WGS sequence"/>
</dbReference>
<feature type="compositionally biased region" description="Basic and acidic residues" evidence="1">
    <location>
        <begin position="382"/>
        <end position="391"/>
    </location>
</feature>
<keyword evidence="3" id="KW-1185">Reference proteome</keyword>
<comment type="caution">
    <text evidence="2">The sequence shown here is derived from an EMBL/GenBank/DDBJ whole genome shotgun (WGS) entry which is preliminary data.</text>
</comment>
<evidence type="ECO:0000313" key="3">
    <source>
        <dbReference type="Proteomes" id="UP001295740"/>
    </source>
</evidence>
<feature type="compositionally biased region" description="Polar residues" evidence="1">
    <location>
        <begin position="499"/>
        <end position="519"/>
    </location>
</feature>
<proteinExistence type="predicted"/>
<sequence length="519" mass="58282">MSSIEQPISAKDLLSWDENQLVRFVNASRTGLNGTEFDISRVTGIPSLSDTQREELSDKLNSAIGKAGLLDADDLFKRLAEPREFKQSRSPQSPARSPTASPPPTQGNAGYEAFCYNELLRTGGRPAVSLELLTCGSGGLQQAIAAWVDDKGSRLGDGDVPEIISAQLEHWNVYQQRWQWDNRGKAAGEAGFPAYLAWQKKTLLHKGEVDIAFDPSFDSTMKRMWDHEPTSLEESGREGFAAYAEAVRKRLAMHHFTQPVRLSEDPCQQDDWTTWVEYLSYVYWCRDRHAAAMKLADPRYRKAWKKLESVNWSRSSSATTTETAAQQELEMLRANNHSILQFLKETRAYRRSEAACCREELRAQWVLGQLSVIEMETSVSETTKDEAIEGSKKKKRKRDDNQDDARKDTMEERTREDDLSGTEPQAQPKRRRQNGCSDTAPKLHLATQSGGGVTSGSGVVESAPETFKPRRSRRLGLYVKAQTIPPEPKNRKQKKRKSPVSNAPQSIGTQQSTRGSVLT</sequence>